<sequence>MELAGMELDNGPATRRPLIIHPNSDVTIILKNPNAPFAPLLANADTASTSAAPGASDEVRFLVSAKDLKYCSPFFRNALDNNWKEAVEYRKNGSVELTTEGWDLETFGLLMRLFHWKRTYGAEDPLLILRPSLPHTDTQIEPMAKLVVLADYYQCLALIKSFYAVEPEKVVTVDLDADGPEQRIQKMYLFVAWAFNWPTYFRAFSWNIMHTANGPITALGLPLPAEIIDELNRGRKLTLRRMTAYLKKHYNSYRERLPCEDTWCQSTRLGLLTLFMQRNHLLPSTADFRGVSVYSLKEAALSMKSFRRKSHVCARNRPNLTPKQIFLQDDFPDLVQGLEIAQFERRDVE</sequence>
<dbReference type="RefSeq" id="XP_026599656.1">
    <property type="nucleotide sequence ID" value="XM_026751924.1"/>
</dbReference>
<proteinExistence type="predicted"/>
<accession>A0A3D8QRT9</accession>
<organism evidence="1 2">
    <name type="scientific">Aspergillus mulundensis</name>
    <dbReference type="NCBI Taxonomy" id="1810919"/>
    <lineage>
        <taxon>Eukaryota</taxon>
        <taxon>Fungi</taxon>
        <taxon>Dikarya</taxon>
        <taxon>Ascomycota</taxon>
        <taxon>Pezizomycotina</taxon>
        <taxon>Eurotiomycetes</taxon>
        <taxon>Eurotiomycetidae</taxon>
        <taxon>Eurotiales</taxon>
        <taxon>Aspergillaceae</taxon>
        <taxon>Aspergillus</taxon>
        <taxon>Aspergillus subgen. Nidulantes</taxon>
    </lineage>
</organism>
<dbReference type="EMBL" id="PVWQ01000014">
    <property type="protein sequence ID" value="RDW64497.1"/>
    <property type="molecule type" value="Genomic_DNA"/>
</dbReference>
<name>A0A3D8QRT9_9EURO</name>
<dbReference type="AlphaFoldDB" id="A0A3D8QRT9"/>
<evidence type="ECO:0000313" key="1">
    <source>
        <dbReference type="EMBL" id="RDW64497.1"/>
    </source>
</evidence>
<dbReference type="Gene3D" id="3.30.710.10">
    <property type="entry name" value="Potassium Channel Kv1.1, Chain A"/>
    <property type="match status" value="1"/>
</dbReference>
<comment type="caution">
    <text evidence="1">The sequence shown here is derived from an EMBL/GenBank/DDBJ whole genome shotgun (WGS) entry which is preliminary data.</text>
</comment>
<protein>
    <recommendedName>
        <fullName evidence="3">BTB domain-containing protein</fullName>
    </recommendedName>
</protein>
<evidence type="ECO:0000313" key="2">
    <source>
        <dbReference type="Proteomes" id="UP000256690"/>
    </source>
</evidence>
<dbReference type="InterPro" id="IPR011333">
    <property type="entry name" value="SKP1/BTB/POZ_sf"/>
</dbReference>
<evidence type="ECO:0008006" key="3">
    <source>
        <dbReference type="Google" id="ProtNLM"/>
    </source>
</evidence>
<reference evidence="1 2" key="1">
    <citation type="journal article" date="2018" name="IMA Fungus">
        <title>IMA Genome-F 9: Draft genome sequence of Annulohypoxylon stygium, Aspergillus mulundensis, Berkeleyomyces basicola (syn. Thielaviopsis basicola), Ceratocystis smalleyi, two Cercospora beticola strains, Coleophoma cylindrospora, Fusarium fracticaudum, Phialophora cf. hyalina, and Morchella septimelata.</title>
        <authorList>
            <person name="Wingfield B.D."/>
            <person name="Bills G.F."/>
            <person name="Dong Y."/>
            <person name="Huang W."/>
            <person name="Nel W.J."/>
            <person name="Swalarsk-Parry B.S."/>
            <person name="Vaghefi N."/>
            <person name="Wilken P.M."/>
            <person name="An Z."/>
            <person name="de Beer Z.W."/>
            <person name="De Vos L."/>
            <person name="Chen L."/>
            <person name="Duong T.A."/>
            <person name="Gao Y."/>
            <person name="Hammerbacher A."/>
            <person name="Kikkert J.R."/>
            <person name="Li Y."/>
            <person name="Li H."/>
            <person name="Li K."/>
            <person name="Li Q."/>
            <person name="Liu X."/>
            <person name="Ma X."/>
            <person name="Naidoo K."/>
            <person name="Pethybridge S.J."/>
            <person name="Sun J."/>
            <person name="Steenkamp E.T."/>
            <person name="van der Nest M.A."/>
            <person name="van Wyk S."/>
            <person name="Wingfield M.J."/>
            <person name="Xiong C."/>
            <person name="Yue Q."/>
            <person name="Zhang X."/>
        </authorList>
    </citation>
    <scope>NUCLEOTIDE SEQUENCE [LARGE SCALE GENOMIC DNA]</scope>
    <source>
        <strain evidence="1 2">DSM 5745</strain>
    </source>
</reference>
<dbReference type="Proteomes" id="UP000256690">
    <property type="component" value="Unassembled WGS sequence"/>
</dbReference>
<dbReference type="GeneID" id="38120278"/>
<keyword evidence="2" id="KW-1185">Reference proteome</keyword>
<dbReference type="OrthoDB" id="5326346at2759"/>
<dbReference type="STRING" id="1810919.A0A3D8QRT9"/>
<gene>
    <name evidence="1" type="ORF">DSM5745_09908</name>
</gene>